<evidence type="ECO:0000313" key="2">
    <source>
        <dbReference type="Proteomes" id="UP001236404"/>
    </source>
</evidence>
<sequence>MKYLYCCCRESAHRERIKWCRCAGVLFTIDHSLKFCRFQICEARYPAGVARRAQSGTDGAEIVEQLEGPAWCADVVKNQSLCLRRSPLGVYRLDNVIWIWESTETESAARIKSVAASVGIEAPGCFAPVVRRSAAAVRACVAKEAAVYWADEGPVQTPRQVVHAGLLSQTGRAITGARQPCQGTATGDAVRRPLRGVVDDERLAIQTTHQRPPQSCGRQARGRSDAFDDILLGVISERNQLVVR</sequence>
<dbReference type="Proteomes" id="UP001236404">
    <property type="component" value="Unassembled WGS sequence"/>
</dbReference>
<name>A0ABT7TTK3_9MICO</name>
<accession>A0ABT7TTK3</accession>
<keyword evidence="2" id="KW-1185">Reference proteome</keyword>
<gene>
    <name evidence="1" type="ORF">QUG93_10935</name>
</gene>
<dbReference type="EMBL" id="JAUCMN010000007">
    <property type="protein sequence ID" value="MDM7892202.1"/>
    <property type="molecule type" value="Genomic_DNA"/>
</dbReference>
<reference evidence="1 2" key="1">
    <citation type="submission" date="2023-06" db="EMBL/GenBank/DDBJ databases">
        <authorList>
            <person name="Feng G."/>
            <person name="Li J."/>
            <person name="Zhu H."/>
        </authorList>
    </citation>
    <scope>NUCLEOTIDE SEQUENCE [LARGE SCALE GENOMIC DNA]</scope>
    <source>
        <strain evidence="1 2">RHCKG28</strain>
    </source>
</reference>
<proteinExistence type="predicted"/>
<evidence type="ECO:0000313" key="1">
    <source>
        <dbReference type="EMBL" id="MDM7892202.1"/>
    </source>
</evidence>
<protein>
    <submittedName>
        <fullName evidence="1">Uncharacterized protein</fullName>
    </submittedName>
</protein>
<organism evidence="1 2">
    <name type="scientific">Curtobacterium caseinilyticum</name>
    <dbReference type="NCBI Taxonomy" id="3055137"/>
    <lineage>
        <taxon>Bacteria</taxon>
        <taxon>Bacillati</taxon>
        <taxon>Actinomycetota</taxon>
        <taxon>Actinomycetes</taxon>
        <taxon>Micrococcales</taxon>
        <taxon>Microbacteriaceae</taxon>
        <taxon>Curtobacterium</taxon>
    </lineage>
</organism>
<comment type="caution">
    <text evidence="1">The sequence shown here is derived from an EMBL/GenBank/DDBJ whole genome shotgun (WGS) entry which is preliminary data.</text>
</comment>